<dbReference type="InterPro" id="IPR006119">
    <property type="entry name" value="Resolv_N"/>
</dbReference>
<dbReference type="Gene3D" id="3.40.50.1390">
    <property type="entry name" value="Resolvase, N-terminal catalytic domain"/>
    <property type="match status" value="1"/>
</dbReference>
<dbReference type="AlphaFoldDB" id="A0A0F9RZW0"/>
<protein>
    <recommendedName>
        <fullName evidence="1">Resolvase/invertase-type recombinase catalytic domain-containing protein</fullName>
    </recommendedName>
</protein>
<organism evidence="2">
    <name type="scientific">marine sediment metagenome</name>
    <dbReference type="NCBI Taxonomy" id="412755"/>
    <lineage>
        <taxon>unclassified sequences</taxon>
        <taxon>metagenomes</taxon>
        <taxon>ecological metagenomes</taxon>
    </lineage>
</organism>
<dbReference type="EMBL" id="LAZR01000638">
    <property type="protein sequence ID" value="KKN62010.1"/>
    <property type="molecule type" value="Genomic_DNA"/>
</dbReference>
<name>A0A0F9RZW0_9ZZZZ</name>
<dbReference type="SUPFAM" id="SSF53041">
    <property type="entry name" value="Resolvase-like"/>
    <property type="match status" value="1"/>
</dbReference>
<dbReference type="CDD" id="cd00338">
    <property type="entry name" value="Ser_Recombinase"/>
    <property type="match status" value="1"/>
</dbReference>
<dbReference type="PROSITE" id="PS51736">
    <property type="entry name" value="RECOMBINASES_3"/>
    <property type="match status" value="1"/>
</dbReference>
<accession>A0A0F9RZW0</accession>
<dbReference type="Pfam" id="PF00239">
    <property type="entry name" value="Resolvase"/>
    <property type="match status" value="1"/>
</dbReference>
<reference evidence="2" key="1">
    <citation type="journal article" date="2015" name="Nature">
        <title>Complex archaea that bridge the gap between prokaryotes and eukaryotes.</title>
        <authorList>
            <person name="Spang A."/>
            <person name="Saw J.H."/>
            <person name="Jorgensen S.L."/>
            <person name="Zaremba-Niedzwiedzka K."/>
            <person name="Martijn J."/>
            <person name="Lind A.E."/>
            <person name="van Eijk R."/>
            <person name="Schleper C."/>
            <person name="Guy L."/>
            <person name="Ettema T.J."/>
        </authorList>
    </citation>
    <scope>NUCLEOTIDE SEQUENCE</scope>
</reference>
<dbReference type="InterPro" id="IPR036162">
    <property type="entry name" value="Resolvase-like_N_sf"/>
</dbReference>
<sequence>MNDKALVATYARCSTDMQNPKSVDDQFSECRKYAEHNGYQIVKEYADAGMSGALRDRPAFQ</sequence>
<feature type="domain" description="Resolvase/invertase-type recombinase catalytic" evidence="1">
    <location>
        <begin position="6"/>
        <end position="61"/>
    </location>
</feature>
<dbReference type="PANTHER" id="PTHR30461:SF23">
    <property type="entry name" value="DNA RECOMBINASE-RELATED"/>
    <property type="match status" value="1"/>
</dbReference>
<gene>
    <name evidence="2" type="ORF">LCGC14_0516160</name>
</gene>
<dbReference type="GO" id="GO:0003677">
    <property type="term" value="F:DNA binding"/>
    <property type="evidence" value="ECO:0007669"/>
    <property type="project" value="InterPro"/>
</dbReference>
<dbReference type="InterPro" id="IPR050639">
    <property type="entry name" value="SSR_resolvase"/>
</dbReference>
<dbReference type="GO" id="GO:0000150">
    <property type="term" value="F:DNA strand exchange activity"/>
    <property type="evidence" value="ECO:0007669"/>
    <property type="project" value="InterPro"/>
</dbReference>
<evidence type="ECO:0000259" key="1">
    <source>
        <dbReference type="PROSITE" id="PS51736"/>
    </source>
</evidence>
<proteinExistence type="predicted"/>
<dbReference type="PANTHER" id="PTHR30461">
    <property type="entry name" value="DNA-INVERTASE FROM LAMBDOID PROPHAGE"/>
    <property type="match status" value="1"/>
</dbReference>
<comment type="caution">
    <text evidence="2">The sequence shown here is derived from an EMBL/GenBank/DDBJ whole genome shotgun (WGS) entry which is preliminary data.</text>
</comment>
<evidence type="ECO:0000313" key="2">
    <source>
        <dbReference type="EMBL" id="KKN62010.1"/>
    </source>
</evidence>